<evidence type="ECO:0008006" key="3">
    <source>
        <dbReference type="Google" id="ProtNLM"/>
    </source>
</evidence>
<keyword evidence="2" id="KW-1185">Reference proteome</keyword>
<feature type="non-terminal residue" evidence="1">
    <location>
        <position position="1"/>
    </location>
</feature>
<dbReference type="AlphaFoldDB" id="A0AAD8ALF6"/>
<dbReference type="InterPro" id="IPR013783">
    <property type="entry name" value="Ig-like_fold"/>
</dbReference>
<proteinExistence type="predicted"/>
<evidence type="ECO:0000313" key="2">
    <source>
        <dbReference type="Proteomes" id="UP001233999"/>
    </source>
</evidence>
<protein>
    <recommendedName>
        <fullName evidence="3">Ig-like domain-containing protein</fullName>
    </recommendedName>
</protein>
<comment type="caution">
    <text evidence="1">The sequence shown here is derived from an EMBL/GenBank/DDBJ whole genome shotgun (WGS) entry which is preliminary data.</text>
</comment>
<dbReference type="EMBL" id="JASPKZ010000028">
    <property type="protein sequence ID" value="KAJ9601236.1"/>
    <property type="molecule type" value="Genomic_DNA"/>
</dbReference>
<accession>A0AAD8ALF6</accession>
<organism evidence="1 2">
    <name type="scientific">Diploptera punctata</name>
    <name type="common">Pacific beetle cockroach</name>
    <dbReference type="NCBI Taxonomy" id="6984"/>
    <lineage>
        <taxon>Eukaryota</taxon>
        <taxon>Metazoa</taxon>
        <taxon>Ecdysozoa</taxon>
        <taxon>Arthropoda</taxon>
        <taxon>Hexapoda</taxon>
        <taxon>Insecta</taxon>
        <taxon>Pterygota</taxon>
        <taxon>Neoptera</taxon>
        <taxon>Polyneoptera</taxon>
        <taxon>Dictyoptera</taxon>
        <taxon>Blattodea</taxon>
        <taxon>Blaberoidea</taxon>
        <taxon>Blaberidae</taxon>
        <taxon>Diplopterinae</taxon>
        <taxon>Diploptera</taxon>
    </lineage>
</organism>
<reference evidence="1" key="1">
    <citation type="journal article" date="2023" name="IScience">
        <title>Live-bearing cockroach genome reveals convergent evolutionary mechanisms linked to viviparity in insects and beyond.</title>
        <authorList>
            <person name="Fouks B."/>
            <person name="Harrison M.C."/>
            <person name="Mikhailova A.A."/>
            <person name="Marchal E."/>
            <person name="English S."/>
            <person name="Carruthers M."/>
            <person name="Jennings E.C."/>
            <person name="Chiamaka E.L."/>
            <person name="Frigard R.A."/>
            <person name="Pippel M."/>
            <person name="Attardo G.M."/>
            <person name="Benoit J.B."/>
            <person name="Bornberg-Bauer E."/>
            <person name="Tobe S.S."/>
        </authorList>
    </citation>
    <scope>NUCLEOTIDE SEQUENCE</scope>
    <source>
        <strain evidence="1">Stay&amp;Tobe</strain>
    </source>
</reference>
<dbReference type="InterPro" id="IPR036179">
    <property type="entry name" value="Ig-like_dom_sf"/>
</dbReference>
<reference evidence="1" key="2">
    <citation type="submission" date="2023-05" db="EMBL/GenBank/DDBJ databases">
        <authorList>
            <person name="Fouks B."/>
        </authorList>
    </citation>
    <scope>NUCLEOTIDE SEQUENCE</scope>
    <source>
        <strain evidence="1">Stay&amp;Tobe</strain>
        <tissue evidence="1">Testes</tissue>
    </source>
</reference>
<gene>
    <name evidence="1" type="ORF">L9F63_000606</name>
</gene>
<dbReference type="SUPFAM" id="SSF48726">
    <property type="entry name" value="Immunoglobulin"/>
    <property type="match status" value="1"/>
</dbReference>
<name>A0AAD8ALF6_DIPPU</name>
<evidence type="ECO:0000313" key="1">
    <source>
        <dbReference type="EMBL" id="KAJ9601236.1"/>
    </source>
</evidence>
<dbReference type="Gene3D" id="2.60.40.10">
    <property type="entry name" value="Immunoglobulins"/>
    <property type="match status" value="1"/>
</dbReference>
<dbReference type="Proteomes" id="UP001233999">
    <property type="component" value="Unassembled WGS sequence"/>
</dbReference>
<feature type="non-terminal residue" evidence="1">
    <location>
        <position position="71"/>
    </location>
</feature>
<sequence>HCSYVLLWRRGSAVLTAANLMVTRDSRFRLVDGYNLEINKVMPQDAGDYVCQISDGDNRDQIHTVEILGEK</sequence>
<dbReference type="CDD" id="cd00096">
    <property type="entry name" value="Ig"/>
    <property type="match status" value="1"/>
</dbReference>